<dbReference type="SUPFAM" id="SSF49899">
    <property type="entry name" value="Concanavalin A-like lectins/glucanases"/>
    <property type="match status" value="2"/>
</dbReference>
<feature type="domain" description="LamG-like jellyroll fold" evidence="4">
    <location>
        <begin position="336"/>
        <end position="476"/>
    </location>
</feature>
<dbReference type="EMBL" id="JAMXLR010000036">
    <property type="protein sequence ID" value="MCO6044266.1"/>
    <property type="molecule type" value="Genomic_DNA"/>
</dbReference>
<dbReference type="Gene3D" id="2.60.120.200">
    <property type="match status" value="2"/>
</dbReference>
<evidence type="ECO:0000256" key="2">
    <source>
        <dbReference type="ARBA" id="ARBA00023157"/>
    </source>
</evidence>
<gene>
    <name evidence="5" type="ORF">NG895_10140</name>
</gene>
<dbReference type="Pfam" id="PF13385">
    <property type="entry name" value="Laminin_G_3"/>
    <property type="match status" value="2"/>
</dbReference>
<protein>
    <submittedName>
        <fullName evidence="5">LamG domain-containing protein</fullName>
    </submittedName>
</protein>
<feature type="signal peptide" evidence="3">
    <location>
        <begin position="1"/>
        <end position="23"/>
    </location>
</feature>
<sequence>MMSRIAVVLYGALIFLAGNPASAVLVAHWPLDDAVGSGSVAENVNAYDGTPDSGVTQGVVDGSLGTTVVELDGGAAASIDLSDHVGVFSSMTSGTVTGWFLNNVASADALFTLSDNTVGSTEARVMSEGNRIFYAIRDEGGNPVGEGQKILSQEGIADANWHHFAVTIDGDNEVSKLYVDGLLVGQNYAPMWGNITNAATALNNMAIGSNSDSGGVQWGLDGRMSNFAIYDNVLSYGQVRDVMQNGVSESPDDLGPVIRPNGTIAQYKFNDQAPGSPANANDTIIDETGNHDGTVMSPLSYVAGLDGSALHFADDDYADHRIEIAKDEDLYVLPGEGFTVEAIFRTDAPGILTLVSMNGNAGETWMRLQDGEVRWFLNDSGGVGSVDVQSDDAEGEVANTGEWTHVAGVYEPAAEEIRLYINGVLVDMDTAPAQFAAPLNGDTNPLVIGDFADSNTRRFIGDIDEVRITRGALMPGEFLRVVPEPSSALLAVFALAAAGVVTKRGRKSEVEY</sequence>
<keyword evidence="1 3" id="KW-0732">Signal</keyword>
<dbReference type="AlphaFoldDB" id="A0A9X2FH02"/>
<reference evidence="5" key="1">
    <citation type="submission" date="2022-06" db="EMBL/GenBank/DDBJ databases">
        <title>Aeoliella straminimaris, a novel planctomycete from sediments.</title>
        <authorList>
            <person name="Vitorino I.R."/>
            <person name="Lage O.M."/>
        </authorList>
    </citation>
    <scope>NUCLEOTIDE SEQUENCE</scope>
    <source>
        <strain evidence="5">ICT_H6.2</strain>
    </source>
</reference>
<evidence type="ECO:0000259" key="4">
    <source>
        <dbReference type="SMART" id="SM00560"/>
    </source>
</evidence>
<proteinExistence type="predicted"/>
<evidence type="ECO:0000256" key="3">
    <source>
        <dbReference type="SAM" id="SignalP"/>
    </source>
</evidence>
<comment type="caution">
    <text evidence="5">The sequence shown here is derived from an EMBL/GenBank/DDBJ whole genome shotgun (WGS) entry which is preliminary data.</text>
</comment>
<dbReference type="InterPro" id="IPR006558">
    <property type="entry name" value="LamG-like"/>
</dbReference>
<evidence type="ECO:0000256" key="1">
    <source>
        <dbReference type="ARBA" id="ARBA00022729"/>
    </source>
</evidence>
<accession>A0A9X2FH02</accession>
<dbReference type="SMART" id="SM00560">
    <property type="entry name" value="LamGL"/>
    <property type="match status" value="1"/>
</dbReference>
<keyword evidence="6" id="KW-1185">Reference proteome</keyword>
<keyword evidence="2" id="KW-1015">Disulfide bond</keyword>
<name>A0A9X2FH02_9BACT</name>
<dbReference type="Proteomes" id="UP001155241">
    <property type="component" value="Unassembled WGS sequence"/>
</dbReference>
<evidence type="ECO:0000313" key="5">
    <source>
        <dbReference type="EMBL" id="MCO6044266.1"/>
    </source>
</evidence>
<dbReference type="InterPro" id="IPR013320">
    <property type="entry name" value="ConA-like_dom_sf"/>
</dbReference>
<organism evidence="5 6">
    <name type="scientific">Aeoliella straminimaris</name>
    <dbReference type="NCBI Taxonomy" id="2954799"/>
    <lineage>
        <taxon>Bacteria</taxon>
        <taxon>Pseudomonadati</taxon>
        <taxon>Planctomycetota</taxon>
        <taxon>Planctomycetia</taxon>
        <taxon>Pirellulales</taxon>
        <taxon>Lacipirellulaceae</taxon>
        <taxon>Aeoliella</taxon>
    </lineage>
</organism>
<feature type="chain" id="PRO_5040823295" evidence="3">
    <location>
        <begin position="24"/>
        <end position="512"/>
    </location>
</feature>
<evidence type="ECO:0000313" key="6">
    <source>
        <dbReference type="Proteomes" id="UP001155241"/>
    </source>
</evidence>